<evidence type="ECO:0000313" key="3">
    <source>
        <dbReference type="Proteomes" id="UP000011518"/>
    </source>
</evidence>
<dbReference type="AlphaFoldDB" id="L9LBY2"/>
<sequence>MQYWSSQTALGSGGYVRYHEMSQPGCGMQEIAQILCALMEKLEIAPEDRCAEATRGLEKKGLDCREVTTETVLKPVVTSSRPVKCSPDQKGHYSNDPLALLAADS</sequence>
<feature type="region of interest" description="Disordered" evidence="1">
    <location>
        <begin position="78"/>
        <end position="97"/>
    </location>
</feature>
<evidence type="ECO:0000256" key="1">
    <source>
        <dbReference type="SAM" id="MobiDB-lite"/>
    </source>
</evidence>
<reference evidence="3" key="1">
    <citation type="submission" date="2012-07" db="EMBL/GenBank/DDBJ databases">
        <title>Genome of the Chinese tree shrew, a rising model animal genetically related to primates.</title>
        <authorList>
            <person name="Zhang G."/>
            <person name="Fan Y."/>
            <person name="Yao Y."/>
            <person name="Huang Z."/>
        </authorList>
    </citation>
    <scope>NUCLEOTIDE SEQUENCE [LARGE SCALE GENOMIC DNA]</scope>
</reference>
<accession>L9LBY2</accession>
<name>L9LBY2_TUPCH</name>
<reference evidence="3" key="2">
    <citation type="journal article" date="2013" name="Nat. Commun.">
        <title>Genome of the Chinese tree shrew.</title>
        <authorList>
            <person name="Fan Y."/>
            <person name="Huang Z.Y."/>
            <person name="Cao C.C."/>
            <person name="Chen C.S."/>
            <person name="Chen Y.X."/>
            <person name="Fan D.D."/>
            <person name="He J."/>
            <person name="Hou H.L."/>
            <person name="Hu L."/>
            <person name="Hu X.T."/>
            <person name="Jiang X.T."/>
            <person name="Lai R."/>
            <person name="Lang Y.S."/>
            <person name="Liang B."/>
            <person name="Liao S.G."/>
            <person name="Mu D."/>
            <person name="Ma Y.Y."/>
            <person name="Niu Y.Y."/>
            <person name="Sun X.Q."/>
            <person name="Xia J.Q."/>
            <person name="Xiao J."/>
            <person name="Xiong Z.Q."/>
            <person name="Xu L."/>
            <person name="Yang L."/>
            <person name="Zhang Y."/>
            <person name="Zhao W."/>
            <person name="Zhao X.D."/>
            <person name="Zheng Y.T."/>
            <person name="Zhou J.M."/>
            <person name="Zhu Y.B."/>
            <person name="Zhang G.J."/>
            <person name="Wang J."/>
            <person name="Yao Y.G."/>
        </authorList>
    </citation>
    <scope>NUCLEOTIDE SEQUENCE [LARGE SCALE GENOMIC DNA]</scope>
</reference>
<dbReference type="Proteomes" id="UP000011518">
    <property type="component" value="Unassembled WGS sequence"/>
</dbReference>
<keyword evidence="3" id="KW-1185">Reference proteome</keyword>
<proteinExistence type="predicted"/>
<protein>
    <submittedName>
        <fullName evidence="2">Uncharacterized protein</fullName>
    </submittedName>
</protein>
<organism evidence="2 3">
    <name type="scientific">Tupaia chinensis</name>
    <name type="common">Chinese tree shrew</name>
    <name type="synonym">Tupaia belangeri chinensis</name>
    <dbReference type="NCBI Taxonomy" id="246437"/>
    <lineage>
        <taxon>Eukaryota</taxon>
        <taxon>Metazoa</taxon>
        <taxon>Chordata</taxon>
        <taxon>Craniata</taxon>
        <taxon>Vertebrata</taxon>
        <taxon>Euteleostomi</taxon>
        <taxon>Mammalia</taxon>
        <taxon>Eutheria</taxon>
        <taxon>Euarchontoglires</taxon>
        <taxon>Scandentia</taxon>
        <taxon>Tupaiidae</taxon>
        <taxon>Tupaia</taxon>
    </lineage>
</organism>
<dbReference type="InParanoid" id="L9LBY2"/>
<evidence type="ECO:0000313" key="2">
    <source>
        <dbReference type="EMBL" id="ELW72194.1"/>
    </source>
</evidence>
<gene>
    <name evidence="2" type="ORF">TREES_T100006168</name>
</gene>
<dbReference type="EMBL" id="KB320439">
    <property type="protein sequence ID" value="ELW72194.1"/>
    <property type="molecule type" value="Genomic_DNA"/>
</dbReference>